<feature type="region of interest" description="Disordered" evidence="1">
    <location>
        <begin position="1"/>
        <end position="20"/>
    </location>
</feature>
<name>G4ZDR3_PHYSP</name>
<gene>
    <name evidence="2" type="ORF">PHYSODRAFT_255479</name>
</gene>
<accession>G4ZDR3</accession>
<reference evidence="2 3" key="1">
    <citation type="journal article" date="2006" name="Science">
        <title>Phytophthora genome sequences uncover evolutionary origins and mechanisms of pathogenesis.</title>
        <authorList>
            <person name="Tyler B.M."/>
            <person name="Tripathy S."/>
            <person name="Zhang X."/>
            <person name="Dehal P."/>
            <person name="Jiang R.H."/>
            <person name="Aerts A."/>
            <person name="Arredondo F.D."/>
            <person name="Baxter L."/>
            <person name="Bensasson D."/>
            <person name="Beynon J.L."/>
            <person name="Chapman J."/>
            <person name="Damasceno C.M."/>
            <person name="Dorrance A.E."/>
            <person name="Dou D."/>
            <person name="Dickerman A.W."/>
            <person name="Dubchak I.L."/>
            <person name="Garbelotto M."/>
            <person name="Gijzen M."/>
            <person name="Gordon S.G."/>
            <person name="Govers F."/>
            <person name="Grunwald N.J."/>
            <person name="Huang W."/>
            <person name="Ivors K.L."/>
            <person name="Jones R.W."/>
            <person name="Kamoun S."/>
            <person name="Krampis K."/>
            <person name="Lamour K.H."/>
            <person name="Lee M.K."/>
            <person name="McDonald W.H."/>
            <person name="Medina M."/>
            <person name="Meijer H.J."/>
            <person name="Nordberg E.K."/>
            <person name="Maclean D.J."/>
            <person name="Ospina-Giraldo M.D."/>
            <person name="Morris P.F."/>
            <person name="Phuntumart V."/>
            <person name="Putnam N.H."/>
            <person name="Rash S."/>
            <person name="Rose J.K."/>
            <person name="Sakihama Y."/>
            <person name="Salamov A.A."/>
            <person name="Savidor A."/>
            <person name="Scheuring C.F."/>
            <person name="Smith B.M."/>
            <person name="Sobral B.W."/>
            <person name="Terry A."/>
            <person name="Torto-Alalibo T.A."/>
            <person name="Win J."/>
            <person name="Xu Z."/>
            <person name="Zhang H."/>
            <person name="Grigoriev I.V."/>
            <person name="Rokhsar D.S."/>
            <person name="Boore J.L."/>
        </authorList>
    </citation>
    <scope>NUCLEOTIDE SEQUENCE [LARGE SCALE GENOMIC DNA]</scope>
    <source>
        <strain evidence="2 3">P6497</strain>
    </source>
</reference>
<dbReference type="KEGG" id="psoj:PHYSODRAFT_255479"/>
<dbReference type="InParanoid" id="G4ZDR3"/>
<keyword evidence="3" id="KW-1185">Reference proteome</keyword>
<proteinExistence type="predicted"/>
<sequence>MVTAAPRSKCMSMDVSSAQSPPDLSTLQVKVGELRLSADGTWLYLLQVACGRARWQVAKRYREIRALWVELSKALAETDAHQSCTERCHFLAGFEQDKFPKKHLLLTQHKLEARASELDQFFLKLAMRLNLCNPIELQTCQLRGCPLLTLVARFFEVDAEPAKNTRAAMGFSRSISMQREVRRHDQQFTTTKRRSSMSVSMGVGVVGRRFSFGYQDGHSAVAALAQ</sequence>
<dbReference type="Proteomes" id="UP000002640">
    <property type="component" value="Unassembled WGS sequence"/>
</dbReference>
<evidence type="ECO:0008006" key="4">
    <source>
        <dbReference type="Google" id="ProtNLM"/>
    </source>
</evidence>
<dbReference type="RefSeq" id="XP_009528050.1">
    <property type="nucleotide sequence ID" value="XM_009529755.1"/>
</dbReference>
<evidence type="ECO:0000313" key="3">
    <source>
        <dbReference type="Proteomes" id="UP000002640"/>
    </source>
</evidence>
<dbReference type="Gene3D" id="3.30.1520.10">
    <property type="entry name" value="Phox-like domain"/>
    <property type="match status" value="1"/>
</dbReference>
<dbReference type="SUPFAM" id="SSF64268">
    <property type="entry name" value="PX domain"/>
    <property type="match status" value="1"/>
</dbReference>
<evidence type="ECO:0000256" key="1">
    <source>
        <dbReference type="SAM" id="MobiDB-lite"/>
    </source>
</evidence>
<dbReference type="GeneID" id="20638618"/>
<dbReference type="EMBL" id="JH159154">
    <property type="protein sequence ID" value="EGZ18992.1"/>
    <property type="molecule type" value="Genomic_DNA"/>
</dbReference>
<dbReference type="CDD" id="cd06093">
    <property type="entry name" value="PX_domain"/>
    <property type="match status" value="1"/>
</dbReference>
<dbReference type="AlphaFoldDB" id="G4ZDR3"/>
<protein>
    <recommendedName>
        <fullName evidence="4">PX domain-containing protein</fullName>
    </recommendedName>
</protein>
<organism evidence="2 3">
    <name type="scientific">Phytophthora sojae (strain P6497)</name>
    <name type="common">Soybean stem and root rot agent</name>
    <name type="synonym">Phytophthora megasperma f. sp. glycines</name>
    <dbReference type="NCBI Taxonomy" id="1094619"/>
    <lineage>
        <taxon>Eukaryota</taxon>
        <taxon>Sar</taxon>
        <taxon>Stramenopiles</taxon>
        <taxon>Oomycota</taxon>
        <taxon>Peronosporomycetes</taxon>
        <taxon>Peronosporales</taxon>
        <taxon>Peronosporaceae</taxon>
        <taxon>Phytophthora</taxon>
    </lineage>
</organism>
<evidence type="ECO:0000313" key="2">
    <source>
        <dbReference type="EMBL" id="EGZ18992.1"/>
    </source>
</evidence>
<dbReference type="GO" id="GO:0035091">
    <property type="term" value="F:phosphatidylinositol binding"/>
    <property type="evidence" value="ECO:0007669"/>
    <property type="project" value="InterPro"/>
</dbReference>
<dbReference type="OMA" id="TWLYLLQ"/>
<dbReference type="InterPro" id="IPR036871">
    <property type="entry name" value="PX_dom_sf"/>
</dbReference>